<proteinExistence type="predicted"/>
<sequence>MSALTSSGEASSGVIFSRRWALYSLPLSHNCTGIEQASSTMYNNTGWHSSCLPAFISRVNCLHIDPSPILIAREASRLSSFKFPDDSHFGLACTALHPAFSFDVLNTLRAQTLSSWPLSTGPNFDFPPVQHRAALVTEPVVADVATLANGPAPYRLLCTTIQRENIYTSSRCRISGLRDVTRQPRFATSGR</sequence>
<dbReference type="Proteomes" id="UP000077266">
    <property type="component" value="Unassembled WGS sequence"/>
</dbReference>
<dbReference type="EMBL" id="KV425952">
    <property type="protein sequence ID" value="KZV95758.1"/>
    <property type="molecule type" value="Genomic_DNA"/>
</dbReference>
<reference evidence="1 2" key="1">
    <citation type="journal article" date="2016" name="Mol. Biol. Evol.">
        <title>Comparative Genomics of Early-Diverging Mushroom-Forming Fungi Provides Insights into the Origins of Lignocellulose Decay Capabilities.</title>
        <authorList>
            <person name="Nagy L.G."/>
            <person name="Riley R."/>
            <person name="Tritt A."/>
            <person name="Adam C."/>
            <person name="Daum C."/>
            <person name="Floudas D."/>
            <person name="Sun H."/>
            <person name="Yadav J.S."/>
            <person name="Pangilinan J."/>
            <person name="Larsson K.H."/>
            <person name="Matsuura K."/>
            <person name="Barry K."/>
            <person name="Labutti K."/>
            <person name="Kuo R."/>
            <person name="Ohm R.A."/>
            <person name="Bhattacharya S.S."/>
            <person name="Shirouzu T."/>
            <person name="Yoshinaga Y."/>
            <person name="Martin F.M."/>
            <person name="Grigoriev I.V."/>
            <person name="Hibbett D.S."/>
        </authorList>
    </citation>
    <scope>NUCLEOTIDE SEQUENCE [LARGE SCALE GENOMIC DNA]</scope>
    <source>
        <strain evidence="1 2">HHB12029</strain>
    </source>
</reference>
<accession>A0A165K454</accession>
<organism evidence="1 2">
    <name type="scientific">Exidia glandulosa HHB12029</name>
    <dbReference type="NCBI Taxonomy" id="1314781"/>
    <lineage>
        <taxon>Eukaryota</taxon>
        <taxon>Fungi</taxon>
        <taxon>Dikarya</taxon>
        <taxon>Basidiomycota</taxon>
        <taxon>Agaricomycotina</taxon>
        <taxon>Agaricomycetes</taxon>
        <taxon>Auriculariales</taxon>
        <taxon>Exidiaceae</taxon>
        <taxon>Exidia</taxon>
    </lineage>
</organism>
<gene>
    <name evidence="1" type="ORF">EXIGLDRAFT_462868</name>
</gene>
<evidence type="ECO:0000313" key="1">
    <source>
        <dbReference type="EMBL" id="KZV95758.1"/>
    </source>
</evidence>
<keyword evidence="2" id="KW-1185">Reference proteome</keyword>
<dbReference type="AlphaFoldDB" id="A0A165K454"/>
<evidence type="ECO:0000313" key="2">
    <source>
        <dbReference type="Proteomes" id="UP000077266"/>
    </source>
</evidence>
<protein>
    <submittedName>
        <fullName evidence="1">Uncharacterized protein</fullName>
    </submittedName>
</protein>
<name>A0A165K454_EXIGL</name>
<dbReference type="InParanoid" id="A0A165K454"/>